<evidence type="ECO:0000256" key="1">
    <source>
        <dbReference type="SAM" id="MobiDB-lite"/>
    </source>
</evidence>
<dbReference type="InterPro" id="IPR012337">
    <property type="entry name" value="RNaseH-like_sf"/>
</dbReference>
<proteinExistence type="predicted"/>
<name>A0A6L2NK26_TANCI</name>
<gene>
    <name evidence="3" type="ORF">Tci_058609</name>
</gene>
<comment type="caution">
    <text evidence="3">The sequence shown here is derived from an EMBL/GenBank/DDBJ whole genome shotgun (WGS) entry which is preliminary data.</text>
</comment>
<protein>
    <recommendedName>
        <fullName evidence="2">RNase H type-1 domain-containing protein</fullName>
    </recommendedName>
</protein>
<evidence type="ECO:0000313" key="3">
    <source>
        <dbReference type="EMBL" id="GEU86631.1"/>
    </source>
</evidence>
<dbReference type="PANTHER" id="PTHR48475">
    <property type="entry name" value="RIBONUCLEASE H"/>
    <property type="match status" value="1"/>
</dbReference>
<organism evidence="3">
    <name type="scientific">Tanacetum cinerariifolium</name>
    <name type="common">Dalmatian daisy</name>
    <name type="synonym">Chrysanthemum cinerariifolium</name>
    <dbReference type="NCBI Taxonomy" id="118510"/>
    <lineage>
        <taxon>Eukaryota</taxon>
        <taxon>Viridiplantae</taxon>
        <taxon>Streptophyta</taxon>
        <taxon>Embryophyta</taxon>
        <taxon>Tracheophyta</taxon>
        <taxon>Spermatophyta</taxon>
        <taxon>Magnoliopsida</taxon>
        <taxon>eudicotyledons</taxon>
        <taxon>Gunneridae</taxon>
        <taxon>Pentapetalae</taxon>
        <taxon>asterids</taxon>
        <taxon>campanulids</taxon>
        <taxon>Asterales</taxon>
        <taxon>Asteraceae</taxon>
        <taxon>Asteroideae</taxon>
        <taxon>Anthemideae</taxon>
        <taxon>Anthemidinae</taxon>
        <taxon>Tanacetum</taxon>
    </lineage>
</organism>
<dbReference type="GO" id="GO:0004523">
    <property type="term" value="F:RNA-DNA hybrid ribonuclease activity"/>
    <property type="evidence" value="ECO:0007669"/>
    <property type="project" value="InterPro"/>
</dbReference>
<dbReference type="InterPro" id="IPR002156">
    <property type="entry name" value="RNaseH_domain"/>
</dbReference>
<dbReference type="PANTHER" id="PTHR48475:SF1">
    <property type="entry name" value="RNASE H TYPE-1 DOMAIN-CONTAINING PROTEIN"/>
    <property type="match status" value="1"/>
</dbReference>
<sequence length="182" mass="20977">MPKEEKIIMPRAWRLYMGRETSKEGSRVELILDSLEGKVYPYAIRLNFYALEDIMDYEALLVGLVVSASRGIKDLHVFIDSRMLVDQVEGSRILRTKEAKKYKEEIMDAITPRYRFHITHLLKYLNPKVEALLGLASIRLELLNREVSVGIKTRPTLEAVGKDATEERKEAKKATEEELKPT</sequence>
<dbReference type="SUPFAM" id="SSF53098">
    <property type="entry name" value="Ribonuclease H-like"/>
    <property type="match status" value="1"/>
</dbReference>
<accession>A0A6L2NK26</accession>
<feature type="domain" description="RNase H type-1" evidence="2">
    <location>
        <begin position="54"/>
        <end position="122"/>
    </location>
</feature>
<dbReference type="Pfam" id="PF13456">
    <property type="entry name" value="RVT_3"/>
    <property type="match status" value="1"/>
</dbReference>
<reference evidence="3" key="1">
    <citation type="journal article" date="2019" name="Sci. Rep.">
        <title>Draft genome of Tanacetum cinerariifolium, the natural source of mosquito coil.</title>
        <authorList>
            <person name="Yamashiro T."/>
            <person name="Shiraishi A."/>
            <person name="Satake H."/>
            <person name="Nakayama K."/>
        </authorList>
    </citation>
    <scope>NUCLEOTIDE SEQUENCE</scope>
</reference>
<evidence type="ECO:0000259" key="2">
    <source>
        <dbReference type="Pfam" id="PF13456"/>
    </source>
</evidence>
<dbReference type="Gene3D" id="3.30.420.10">
    <property type="entry name" value="Ribonuclease H-like superfamily/Ribonuclease H"/>
    <property type="match status" value="1"/>
</dbReference>
<dbReference type="AlphaFoldDB" id="A0A6L2NK26"/>
<dbReference type="EMBL" id="BKCJ010009368">
    <property type="protein sequence ID" value="GEU86631.1"/>
    <property type="molecule type" value="Genomic_DNA"/>
</dbReference>
<dbReference type="GO" id="GO:0003676">
    <property type="term" value="F:nucleic acid binding"/>
    <property type="evidence" value="ECO:0007669"/>
    <property type="project" value="InterPro"/>
</dbReference>
<dbReference type="InterPro" id="IPR036397">
    <property type="entry name" value="RNaseH_sf"/>
</dbReference>
<feature type="region of interest" description="Disordered" evidence="1">
    <location>
        <begin position="160"/>
        <end position="182"/>
    </location>
</feature>